<dbReference type="EMBL" id="ML208697">
    <property type="protein sequence ID" value="TFK61085.1"/>
    <property type="molecule type" value="Genomic_DNA"/>
</dbReference>
<name>A0ACD3A6Q7_9AGAR</name>
<accession>A0ACD3A6Q7</accession>
<reference evidence="1 2" key="1">
    <citation type="journal article" date="2019" name="Nat. Ecol. Evol.">
        <title>Megaphylogeny resolves global patterns of mushroom evolution.</title>
        <authorList>
            <person name="Varga T."/>
            <person name="Krizsan K."/>
            <person name="Foldi C."/>
            <person name="Dima B."/>
            <person name="Sanchez-Garcia M."/>
            <person name="Sanchez-Ramirez S."/>
            <person name="Szollosi G.J."/>
            <person name="Szarkandi J.G."/>
            <person name="Papp V."/>
            <person name="Albert L."/>
            <person name="Andreopoulos W."/>
            <person name="Angelini C."/>
            <person name="Antonin V."/>
            <person name="Barry K.W."/>
            <person name="Bougher N.L."/>
            <person name="Buchanan P."/>
            <person name="Buyck B."/>
            <person name="Bense V."/>
            <person name="Catcheside P."/>
            <person name="Chovatia M."/>
            <person name="Cooper J."/>
            <person name="Damon W."/>
            <person name="Desjardin D."/>
            <person name="Finy P."/>
            <person name="Geml J."/>
            <person name="Haridas S."/>
            <person name="Hughes K."/>
            <person name="Justo A."/>
            <person name="Karasinski D."/>
            <person name="Kautmanova I."/>
            <person name="Kiss B."/>
            <person name="Kocsube S."/>
            <person name="Kotiranta H."/>
            <person name="LaButti K.M."/>
            <person name="Lechner B.E."/>
            <person name="Liimatainen K."/>
            <person name="Lipzen A."/>
            <person name="Lukacs Z."/>
            <person name="Mihaltcheva S."/>
            <person name="Morgado L.N."/>
            <person name="Niskanen T."/>
            <person name="Noordeloos M.E."/>
            <person name="Ohm R.A."/>
            <person name="Ortiz-Santana B."/>
            <person name="Ovrebo C."/>
            <person name="Racz N."/>
            <person name="Riley R."/>
            <person name="Savchenko A."/>
            <person name="Shiryaev A."/>
            <person name="Soop K."/>
            <person name="Spirin V."/>
            <person name="Szebenyi C."/>
            <person name="Tomsovsky M."/>
            <person name="Tulloss R.E."/>
            <person name="Uehling J."/>
            <person name="Grigoriev I.V."/>
            <person name="Vagvolgyi C."/>
            <person name="Papp T."/>
            <person name="Martin F.M."/>
            <person name="Miettinen O."/>
            <person name="Hibbett D.S."/>
            <person name="Nagy L.G."/>
        </authorList>
    </citation>
    <scope>NUCLEOTIDE SEQUENCE [LARGE SCALE GENOMIC DNA]</scope>
    <source>
        <strain evidence="1 2">NL-1719</strain>
    </source>
</reference>
<dbReference type="Proteomes" id="UP000308600">
    <property type="component" value="Unassembled WGS sequence"/>
</dbReference>
<evidence type="ECO:0000313" key="1">
    <source>
        <dbReference type="EMBL" id="TFK61085.1"/>
    </source>
</evidence>
<keyword evidence="2" id="KW-1185">Reference proteome</keyword>
<evidence type="ECO:0000313" key="2">
    <source>
        <dbReference type="Proteomes" id="UP000308600"/>
    </source>
</evidence>
<proteinExistence type="predicted"/>
<gene>
    <name evidence="1" type="ORF">BDN72DRAFT_478923</name>
</gene>
<protein>
    <submittedName>
        <fullName evidence="1">Uncharacterized protein</fullName>
    </submittedName>
</protein>
<sequence length="563" mass="63449">MDSDEDTLDLETMDKTLAVIESSIRTLLQKLQQIRVARNRLISINRLPPELLVKIFSIIGTSWSDRSGHRLLQLTWVSHYWRNLALESPNLWTLITNSNLPQADVWVARSKHCPLSIGLSEIPKALAKVWIPNILTVLLQFHRTEHLRITLHRCYISLSSEWLKDSSGSLLKSLELESVWLPDGFLHRVPNIGVMYLRRCQHSWPAATHLPNLTSLHILFPRLCISVLDFVTSLNRLPQLEHLILAEVFLPLQESTSLARPLLEDGPCLSLLKLGSAGDTEPYLWFLQCINSKCITSRTTISCNFNLSSFTNSSPFQRLLSSIDELFLETQSINSINFKGLTFTVANATAHAQNPFLLLNYRHKDVEPGSTPPSRTSISIELNPTILSRTTLLLLQQNVVLTHLQALRWRDLMYLDLEGILNTFGVLSKVEYVDLQVHPTLLLQFLRSIVIRSAGRWESMTPASDQPIILFSAMRILGIQFNEQSFPLLGELLSNRKSANLALETLIFTYVPDDPDMDLVDPLKESVGQLVFGGSTEVKAIEEMLEGAGGLLEGCDLEPLPDD</sequence>
<organism evidence="1 2">
    <name type="scientific">Pluteus cervinus</name>
    <dbReference type="NCBI Taxonomy" id="181527"/>
    <lineage>
        <taxon>Eukaryota</taxon>
        <taxon>Fungi</taxon>
        <taxon>Dikarya</taxon>
        <taxon>Basidiomycota</taxon>
        <taxon>Agaricomycotina</taxon>
        <taxon>Agaricomycetes</taxon>
        <taxon>Agaricomycetidae</taxon>
        <taxon>Agaricales</taxon>
        <taxon>Pluteineae</taxon>
        <taxon>Pluteaceae</taxon>
        <taxon>Pluteus</taxon>
    </lineage>
</organism>